<keyword evidence="1" id="KW-0819">tRNA processing</keyword>
<evidence type="ECO:0000256" key="3">
    <source>
        <dbReference type="ARBA" id="ARBA00022801"/>
    </source>
</evidence>
<dbReference type="PROSITE" id="PS50141">
    <property type="entry name" value="A_DEAMIN_EDITASE"/>
    <property type="match status" value="1"/>
</dbReference>
<evidence type="ECO:0000256" key="8">
    <source>
        <dbReference type="ARBA" id="ARBA00038940"/>
    </source>
</evidence>
<dbReference type="PANTHER" id="PTHR46516">
    <property type="entry name" value="TRNA-SPECIFIC ADENOSINE DEAMINASE 1"/>
    <property type="match status" value="1"/>
</dbReference>
<keyword evidence="4" id="KW-0862">Zinc</keyword>
<organism evidence="13">
    <name type="scientific">Spodoptera frugiperda</name>
    <name type="common">Fall armyworm</name>
    <dbReference type="NCBI Taxonomy" id="7108"/>
    <lineage>
        <taxon>Eukaryota</taxon>
        <taxon>Metazoa</taxon>
        <taxon>Ecdysozoa</taxon>
        <taxon>Arthropoda</taxon>
        <taxon>Hexapoda</taxon>
        <taxon>Insecta</taxon>
        <taxon>Pterygota</taxon>
        <taxon>Neoptera</taxon>
        <taxon>Endopterygota</taxon>
        <taxon>Lepidoptera</taxon>
        <taxon>Glossata</taxon>
        <taxon>Ditrysia</taxon>
        <taxon>Noctuoidea</taxon>
        <taxon>Noctuidae</taxon>
        <taxon>Amphipyrinae</taxon>
        <taxon>Spodoptera</taxon>
    </lineage>
</organism>
<reference evidence="13" key="1">
    <citation type="submission" date="2016-07" db="EMBL/GenBank/DDBJ databases">
        <authorList>
            <person name="Bretaudeau A."/>
        </authorList>
    </citation>
    <scope>NUCLEOTIDE SEQUENCE</scope>
    <source>
        <strain evidence="13">Rice</strain>
        <tissue evidence="13">Whole body</tissue>
    </source>
</reference>
<evidence type="ECO:0000256" key="1">
    <source>
        <dbReference type="ARBA" id="ARBA00022694"/>
    </source>
</evidence>
<evidence type="ECO:0000256" key="9">
    <source>
        <dbReference type="ARBA" id="ARBA00040502"/>
    </source>
</evidence>
<keyword evidence="3" id="KW-0378">Hydrolase</keyword>
<comment type="catalytic activity">
    <reaction evidence="11">
        <text>adenosine(37) in tRNA(Ala) + H2O + H(+) = inosine(37) in tRNA(Ala) + NH4(+)</text>
        <dbReference type="Rhea" id="RHEA:50968"/>
        <dbReference type="Rhea" id="RHEA-COMP:12855"/>
        <dbReference type="Rhea" id="RHEA-COMP:12856"/>
        <dbReference type="ChEBI" id="CHEBI:15377"/>
        <dbReference type="ChEBI" id="CHEBI:15378"/>
        <dbReference type="ChEBI" id="CHEBI:28938"/>
        <dbReference type="ChEBI" id="CHEBI:74411"/>
        <dbReference type="ChEBI" id="CHEBI:82852"/>
        <dbReference type="EC" id="3.5.4.34"/>
    </reaction>
</comment>
<evidence type="ECO:0000256" key="10">
    <source>
        <dbReference type="ARBA" id="ARBA00041760"/>
    </source>
</evidence>
<dbReference type="InterPro" id="IPR002466">
    <property type="entry name" value="A_deamin"/>
</dbReference>
<comment type="cofactor">
    <cofactor evidence="5">
        <name>1D-myo-inositol hexakisphosphate</name>
        <dbReference type="ChEBI" id="CHEBI:58130"/>
    </cofactor>
</comment>
<evidence type="ECO:0000256" key="11">
    <source>
        <dbReference type="ARBA" id="ARBA00047635"/>
    </source>
</evidence>
<accession>A0A2H1VL42</accession>
<dbReference type="GO" id="GO:0043829">
    <property type="term" value="F:tRNA-specific adenosine-37 deaminase activity"/>
    <property type="evidence" value="ECO:0007669"/>
    <property type="project" value="UniProtKB-EC"/>
</dbReference>
<name>A0A2H1VL42_SPOFR</name>
<dbReference type="SMART" id="SM00552">
    <property type="entry name" value="ADEAMc"/>
    <property type="match status" value="1"/>
</dbReference>
<evidence type="ECO:0000313" key="13">
    <source>
        <dbReference type="EMBL" id="SOQ41538.1"/>
    </source>
</evidence>
<feature type="domain" description="A to I editase" evidence="12">
    <location>
        <begin position="54"/>
        <end position="281"/>
    </location>
</feature>
<keyword evidence="2" id="KW-0479">Metal-binding</keyword>
<sequence>MDNLKESVVEKIVQNCFTLYDSLPKNGKPIDKEWTVLSCFIEYNIATEKIEVVSLGTGSKCVGASKMTPNGSILNDSHAEIFARRGFLLYLYENIDKALKDKQSIFNKENSQLKLKDNIQYIFYSSQLPCGDASIISQNGDGEHYGDVLTNQKRGALDDVSEIEFKRQKVEDYINKTGAKCLPQCEQDLKEPGTNIQLVLGQVRTKPGRGDRTLSVSCSDKIAKWIHLGVQGSLLSMLCEPIYIKHFIFGGGVPFSSQSLQRALLSRSDSPLTLDVIPEFYQSSSVFTSISSDDNIKPAPGSIVWTKSFSQRPEVAVQGRKLGVTVKKATSPACSLCISKYNLYKKFLHILNTNEDLKQRICSEDKIEIIPYNKMKRKSIIYYEKWLDIKEKFFKTWTVKPDMVLFHQRCAMLRCCGYVWLPHIIFISTRSLALKETGSTKICFLYEKCVLWMVSLLTVQCMLELRIFLVQLLCSGTFSQHILLAPLSVETVT</sequence>
<dbReference type="GO" id="GO:0046872">
    <property type="term" value="F:metal ion binding"/>
    <property type="evidence" value="ECO:0007669"/>
    <property type="project" value="UniProtKB-KW"/>
</dbReference>
<comment type="function">
    <text evidence="6">Specifically deaminates adenosine-37 to inosine in tRNA-Ala.</text>
</comment>
<evidence type="ECO:0000256" key="2">
    <source>
        <dbReference type="ARBA" id="ARBA00022723"/>
    </source>
</evidence>
<dbReference type="AlphaFoldDB" id="A0A2H1VL42"/>
<gene>
    <name evidence="13" type="ORF">SFRICE_019366</name>
</gene>
<proteinExistence type="inferred from homology"/>
<dbReference type="PANTHER" id="PTHR46516:SF1">
    <property type="entry name" value="TRNA-SPECIFIC ADENOSINE DEAMINASE 1"/>
    <property type="match status" value="1"/>
</dbReference>
<comment type="similarity">
    <text evidence="7">Belongs to the ADAT1 family.</text>
</comment>
<dbReference type="EC" id="3.5.4.34" evidence="8"/>
<evidence type="ECO:0000256" key="5">
    <source>
        <dbReference type="ARBA" id="ARBA00037026"/>
    </source>
</evidence>
<dbReference type="GO" id="GO:0003723">
    <property type="term" value="F:RNA binding"/>
    <property type="evidence" value="ECO:0007669"/>
    <property type="project" value="InterPro"/>
</dbReference>
<evidence type="ECO:0000256" key="6">
    <source>
        <dbReference type="ARBA" id="ARBA00037784"/>
    </source>
</evidence>
<dbReference type="Pfam" id="PF02137">
    <property type="entry name" value="A_deamin"/>
    <property type="match status" value="1"/>
</dbReference>
<evidence type="ECO:0000259" key="12">
    <source>
        <dbReference type="PROSITE" id="PS50141"/>
    </source>
</evidence>
<evidence type="ECO:0000256" key="7">
    <source>
        <dbReference type="ARBA" id="ARBA00038326"/>
    </source>
</evidence>
<evidence type="ECO:0000256" key="4">
    <source>
        <dbReference type="ARBA" id="ARBA00022833"/>
    </source>
</evidence>
<dbReference type="EMBL" id="ODYU01003150">
    <property type="protein sequence ID" value="SOQ41538.1"/>
    <property type="molecule type" value="Genomic_DNA"/>
</dbReference>
<protein>
    <recommendedName>
        <fullName evidence="9">tRNA-specific adenosine deaminase 1</fullName>
        <ecNumber evidence="8">3.5.4.34</ecNumber>
    </recommendedName>
    <alternativeName>
        <fullName evidence="10">tRNA-specific adenosine-37 deaminase</fullName>
    </alternativeName>
</protein>
<dbReference type="GO" id="GO:0008033">
    <property type="term" value="P:tRNA processing"/>
    <property type="evidence" value="ECO:0007669"/>
    <property type="project" value="UniProtKB-KW"/>
</dbReference>